<protein>
    <recommendedName>
        <fullName evidence="6">Probable septum site-determining protein MinC</fullName>
    </recommendedName>
</protein>
<feature type="domain" description="Septum site-determining protein MinC N-terminal" evidence="8">
    <location>
        <begin position="7"/>
        <end position="83"/>
    </location>
</feature>
<dbReference type="InterPro" id="IPR016098">
    <property type="entry name" value="CAP/MinC_C"/>
</dbReference>
<comment type="subunit">
    <text evidence="5 6">Interacts with MinD and FtsZ.</text>
</comment>
<keyword evidence="2 6" id="KW-0132">Cell division</keyword>
<dbReference type="HAMAP" id="MF_00267">
    <property type="entry name" value="MinC"/>
    <property type="match status" value="1"/>
</dbReference>
<dbReference type="RefSeq" id="WP_307225693.1">
    <property type="nucleotide sequence ID" value="NZ_JAUSTT010000001.1"/>
</dbReference>
<keyword evidence="4 6" id="KW-0131">Cell cycle</keyword>
<proteinExistence type="inferred from homology"/>
<dbReference type="PANTHER" id="PTHR34108:SF1">
    <property type="entry name" value="SEPTUM SITE-DETERMINING PROTEIN MINC"/>
    <property type="match status" value="1"/>
</dbReference>
<comment type="caution">
    <text evidence="9">The sequence shown here is derived from an EMBL/GenBank/DDBJ whole genome shotgun (WGS) entry which is preliminary data.</text>
</comment>
<dbReference type="Proteomes" id="UP001223586">
    <property type="component" value="Unassembled WGS sequence"/>
</dbReference>
<keyword evidence="3 6" id="KW-0717">Septation</keyword>
<dbReference type="SUPFAM" id="SSF63848">
    <property type="entry name" value="Cell-division inhibitor MinC, C-terminal domain"/>
    <property type="match status" value="1"/>
</dbReference>
<feature type="domain" description="Septum formation inhibitor MinC C-terminal" evidence="7">
    <location>
        <begin position="108"/>
        <end position="206"/>
    </location>
</feature>
<dbReference type="InterPro" id="IPR036145">
    <property type="entry name" value="MinC_C_sf"/>
</dbReference>
<evidence type="ECO:0000256" key="1">
    <source>
        <dbReference type="ARBA" id="ARBA00006291"/>
    </source>
</evidence>
<dbReference type="InterPro" id="IPR005526">
    <property type="entry name" value="Septum_form_inhib_MinC_C"/>
</dbReference>
<dbReference type="Pfam" id="PF22642">
    <property type="entry name" value="MinC_N_1"/>
    <property type="match status" value="1"/>
</dbReference>
<accession>A0ABT9WMB8</accession>
<reference evidence="9 10" key="1">
    <citation type="submission" date="2023-07" db="EMBL/GenBank/DDBJ databases">
        <title>Genomic Encyclopedia of Type Strains, Phase IV (KMG-IV): sequencing the most valuable type-strain genomes for metagenomic binning, comparative biology and taxonomic classification.</title>
        <authorList>
            <person name="Goeker M."/>
        </authorList>
    </citation>
    <scope>NUCLEOTIDE SEQUENCE [LARGE SCALE GENOMIC DNA]</scope>
    <source>
        <strain evidence="9 10">DSM 23837</strain>
    </source>
</reference>
<dbReference type="InterPro" id="IPR055219">
    <property type="entry name" value="MinC_N_1"/>
</dbReference>
<keyword evidence="10" id="KW-1185">Reference proteome</keyword>
<evidence type="ECO:0000313" key="9">
    <source>
        <dbReference type="EMBL" id="MDQ0174320.1"/>
    </source>
</evidence>
<name>A0ABT9WMB8_9BACI</name>
<dbReference type="Pfam" id="PF03775">
    <property type="entry name" value="MinC_C"/>
    <property type="match status" value="1"/>
</dbReference>
<evidence type="ECO:0000256" key="6">
    <source>
        <dbReference type="HAMAP-Rule" id="MF_00267"/>
    </source>
</evidence>
<evidence type="ECO:0000256" key="2">
    <source>
        <dbReference type="ARBA" id="ARBA00022618"/>
    </source>
</evidence>
<evidence type="ECO:0000313" key="10">
    <source>
        <dbReference type="Proteomes" id="UP001223586"/>
    </source>
</evidence>
<comment type="function">
    <text evidence="6">Cell division inhibitor that blocks the formation of polar Z ring septums. Rapidly oscillates between the poles of the cell to destabilize FtsZ filaments that have formed before they mature into polar Z rings. Prevents FtsZ polymerization.</text>
</comment>
<evidence type="ECO:0000256" key="5">
    <source>
        <dbReference type="ARBA" id="ARBA00046874"/>
    </source>
</evidence>
<evidence type="ECO:0000256" key="3">
    <source>
        <dbReference type="ARBA" id="ARBA00023210"/>
    </source>
</evidence>
<evidence type="ECO:0000256" key="4">
    <source>
        <dbReference type="ARBA" id="ARBA00023306"/>
    </source>
</evidence>
<dbReference type="Gene3D" id="2.160.20.70">
    <property type="match status" value="1"/>
</dbReference>
<comment type="similarity">
    <text evidence="1 6">Belongs to the MinC family.</text>
</comment>
<organism evidence="9 10">
    <name type="scientific">Bacillus chungangensis</name>
    <dbReference type="NCBI Taxonomy" id="587633"/>
    <lineage>
        <taxon>Bacteria</taxon>
        <taxon>Bacillati</taxon>
        <taxon>Bacillota</taxon>
        <taxon>Bacilli</taxon>
        <taxon>Bacillales</taxon>
        <taxon>Bacillaceae</taxon>
        <taxon>Bacillus</taxon>
    </lineage>
</organism>
<evidence type="ECO:0000259" key="7">
    <source>
        <dbReference type="Pfam" id="PF03775"/>
    </source>
</evidence>
<evidence type="ECO:0000259" key="8">
    <source>
        <dbReference type="Pfam" id="PF22642"/>
    </source>
</evidence>
<dbReference type="InterPro" id="IPR013033">
    <property type="entry name" value="MinC"/>
</dbReference>
<dbReference type="EMBL" id="JAUSTT010000001">
    <property type="protein sequence ID" value="MDQ0174320.1"/>
    <property type="molecule type" value="Genomic_DNA"/>
</dbReference>
<dbReference type="NCBIfam" id="TIGR01222">
    <property type="entry name" value="minC"/>
    <property type="match status" value="1"/>
</dbReference>
<dbReference type="PANTHER" id="PTHR34108">
    <property type="entry name" value="SEPTUM SITE-DETERMINING PROTEIN MINC"/>
    <property type="match status" value="1"/>
</dbReference>
<dbReference type="NCBIfam" id="NF001772">
    <property type="entry name" value="PRK00513.1-3"/>
    <property type="match status" value="1"/>
</dbReference>
<dbReference type="Gene3D" id="3.30.160.540">
    <property type="match status" value="1"/>
</dbReference>
<sequence>MKKKQNVIIKGTKEGLTLHLSDLCSYNELKEELFEKLTLHPNGYGDDHHISVRIQSDNRFLTESQEQEIKDLVEKKSNLVVEGFTSNVITKKEAKRWKEEGEIASIAAIIRSGQILEVPGDLLLVGDVNPGGIVRANGNIFIMGALKGIAHAGYQGNTNAVIVASSMTPSQLRIAKYMNRAPDYYDKEGQREMECAYIDESEQIVIDRLQVLRQLRPNITRFKGGR</sequence>
<gene>
    <name evidence="6" type="primary">minC</name>
    <name evidence="9" type="ORF">J2S08_000151</name>
</gene>